<keyword evidence="3" id="KW-1185">Reference proteome</keyword>
<dbReference type="EMBL" id="FOVG01000003">
    <property type="protein sequence ID" value="SFO10954.1"/>
    <property type="molecule type" value="Genomic_DNA"/>
</dbReference>
<keyword evidence="1" id="KW-0472">Membrane</keyword>
<evidence type="ECO:0000313" key="2">
    <source>
        <dbReference type="EMBL" id="SFO10954.1"/>
    </source>
</evidence>
<proteinExistence type="predicted"/>
<accession>A0A1I5EHI1</accession>
<evidence type="ECO:0000256" key="1">
    <source>
        <dbReference type="SAM" id="Phobius"/>
    </source>
</evidence>
<keyword evidence="1" id="KW-1133">Transmembrane helix</keyword>
<protein>
    <submittedName>
        <fullName evidence="2">Uncharacterized protein</fullName>
    </submittedName>
</protein>
<dbReference type="RefSeq" id="WP_090964866.1">
    <property type="nucleotide sequence ID" value="NZ_FOVG01000003.1"/>
</dbReference>
<feature type="transmembrane region" description="Helical" evidence="1">
    <location>
        <begin position="85"/>
        <end position="106"/>
    </location>
</feature>
<feature type="transmembrane region" description="Helical" evidence="1">
    <location>
        <begin position="118"/>
        <end position="136"/>
    </location>
</feature>
<gene>
    <name evidence="2" type="ORF">SAMN05428971_2940</name>
</gene>
<dbReference type="OrthoDB" id="6522710at2"/>
<feature type="transmembrane region" description="Helical" evidence="1">
    <location>
        <begin position="46"/>
        <end position="73"/>
    </location>
</feature>
<name>A0A1I5EHI1_9GAMM</name>
<evidence type="ECO:0000313" key="3">
    <source>
        <dbReference type="Proteomes" id="UP000198968"/>
    </source>
</evidence>
<dbReference type="AlphaFoldDB" id="A0A1I5EHI1"/>
<organism evidence="2 3">
    <name type="scientific">Candidatus Pantoea varia</name>
    <dbReference type="NCBI Taxonomy" id="1881036"/>
    <lineage>
        <taxon>Bacteria</taxon>
        <taxon>Pseudomonadati</taxon>
        <taxon>Pseudomonadota</taxon>
        <taxon>Gammaproteobacteria</taxon>
        <taxon>Enterobacterales</taxon>
        <taxon>Erwiniaceae</taxon>
        <taxon>Pantoea</taxon>
    </lineage>
</organism>
<feature type="transmembrane region" description="Helical" evidence="1">
    <location>
        <begin position="12"/>
        <end position="34"/>
    </location>
</feature>
<dbReference type="Proteomes" id="UP000198968">
    <property type="component" value="Unassembled WGS sequence"/>
</dbReference>
<keyword evidence="1" id="KW-0812">Transmembrane</keyword>
<reference evidence="3" key="1">
    <citation type="submission" date="2016-10" db="EMBL/GenBank/DDBJ databases">
        <authorList>
            <person name="Varghese N."/>
            <person name="Submissions S."/>
        </authorList>
    </citation>
    <scope>NUCLEOTIDE SEQUENCE [LARGE SCALE GENOMIC DNA]</scope>
    <source>
        <strain evidence="3">OV426</strain>
    </source>
</reference>
<sequence length="137" mass="15171">MTKIIDDNWIRVSVTSAIFSSVVGSLLVLIYLSWGKSSASVVGSIFTYFFIVMTSIIGTTMGSMMIGMPLAMISKRLYPDAALKGSFFIVCSALFMWLVVLAWPVIRIFENSYSDILLLSPYAFCSAAALAYLVYWD</sequence>